<dbReference type="EMBL" id="MHCS01000035">
    <property type="protein sequence ID" value="OGY25918.1"/>
    <property type="molecule type" value="Genomic_DNA"/>
</dbReference>
<comment type="caution">
    <text evidence="1">The sequence shown here is derived from an EMBL/GenBank/DDBJ whole genome shotgun (WGS) entry which is preliminary data.</text>
</comment>
<accession>A0A1G1WE11</accession>
<dbReference type="AlphaFoldDB" id="A0A1G1WE11"/>
<sequence length="160" mass="17763">MNIKRNHIVVLVVLGSLAVVLTGLSMWFGGIRQQSTEKTQKLEVATDPNFPEVKGKLISGFPQFPVYPGATLVASAKTNRVNQPDTGYRAKWETKDAVIKVMRWYQDQLPKSGWKYEVPNDPTAAGEQVAQIKKSGFEGFVEAESEQKGAEIVVEVRITK</sequence>
<name>A0A1G1WE11_9BACT</name>
<evidence type="ECO:0000313" key="2">
    <source>
        <dbReference type="Proteomes" id="UP000176389"/>
    </source>
</evidence>
<organism evidence="1 2">
    <name type="scientific">Candidatus Woykebacteria bacterium RBG_16_43_9</name>
    <dbReference type="NCBI Taxonomy" id="1802596"/>
    <lineage>
        <taxon>Bacteria</taxon>
        <taxon>Candidatus Woykeibacteriota</taxon>
    </lineage>
</organism>
<reference evidence="1 2" key="1">
    <citation type="journal article" date="2016" name="Nat. Commun.">
        <title>Thousands of microbial genomes shed light on interconnected biogeochemical processes in an aquifer system.</title>
        <authorList>
            <person name="Anantharaman K."/>
            <person name="Brown C.T."/>
            <person name="Hug L.A."/>
            <person name="Sharon I."/>
            <person name="Castelle C.J."/>
            <person name="Probst A.J."/>
            <person name="Thomas B.C."/>
            <person name="Singh A."/>
            <person name="Wilkins M.J."/>
            <person name="Karaoz U."/>
            <person name="Brodie E.L."/>
            <person name="Williams K.H."/>
            <person name="Hubbard S.S."/>
            <person name="Banfield J.F."/>
        </authorList>
    </citation>
    <scope>NUCLEOTIDE SEQUENCE [LARGE SCALE GENOMIC DNA]</scope>
</reference>
<protein>
    <submittedName>
        <fullName evidence="1">Uncharacterized protein</fullName>
    </submittedName>
</protein>
<gene>
    <name evidence="1" type="ORF">A2Z11_02045</name>
</gene>
<evidence type="ECO:0000313" key="1">
    <source>
        <dbReference type="EMBL" id="OGY25918.1"/>
    </source>
</evidence>
<proteinExistence type="predicted"/>
<dbReference type="STRING" id="1802596.A2Z11_02045"/>
<dbReference type="Proteomes" id="UP000176389">
    <property type="component" value="Unassembled WGS sequence"/>
</dbReference>